<keyword evidence="2" id="KW-1185">Reference proteome</keyword>
<proteinExistence type="predicted"/>
<gene>
    <name evidence="1" type="ORF">AQI88_28860</name>
</gene>
<evidence type="ECO:0000313" key="1">
    <source>
        <dbReference type="EMBL" id="KUM93129.1"/>
    </source>
</evidence>
<comment type="caution">
    <text evidence="1">The sequence shown here is derived from an EMBL/GenBank/DDBJ whole genome shotgun (WGS) entry which is preliminary data.</text>
</comment>
<protein>
    <recommendedName>
        <fullName evidence="3">Cysteine dioxygenase</fullName>
    </recommendedName>
</protein>
<reference evidence="1 2" key="1">
    <citation type="submission" date="2015-10" db="EMBL/GenBank/DDBJ databases">
        <title>Draft genome sequence of Streptomyces cellostaticus DSM 40189, type strain for the species Streptomyces cellostaticus.</title>
        <authorList>
            <person name="Ruckert C."/>
            <person name="Winkler A."/>
            <person name="Kalinowski J."/>
            <person name="Kampfer P."/>
            <person name="Glaeser S."/>
        </authorList>
    </citation>
    <scope>NUCLEOTIDE SEQUENCE [LARGE SCALE GENOMIC DNA]</scope>
    <source>
        <strain evidence="1 2">DSM 40189</strain>
    </source>
</reference>
<dbReference type="Proteomes" id="UP000054241">
    <property type="component" value="Unassembled WGS sequence"/>
</dbReference>
<dbReference type="AlphaFoldDB" id="A0A101NH68"/>
<dbReference type="InterPro" id="IPR011051">
    <property type="entry name" value="RmlC_Cupin_sf"/>
</dbReference>
<dbReference type="Gene3D" id="2.60.120.10">
    <property type="entry name" value="Jelly Rolls"/>
    <property type="match status" value="1"/>
</dbReference>
<organism evidence="1 2">
    <name type="scientific">Streptomyces cellostaticus</name>
    <dbReference type="NCBI Taxonomy" id="67285"/>
    <lineage>
        <taxon>Bacteria</taxon>
        <taxon>Bacillati</taxon>
        <taxon>Actinomycetota</taxon>
        <taxon>Actinomycetes</taxon>
        <taxon>Kitasatosporales</taxon>
        <taxon>Streptomycetaceae</taxon>
        <taxon>Streptomyces</taxon>
    </lineage>
</organism>
<sequence length="291" mass="33202">MEPPPPFYITNEQERRLRIQAERIEPALVISQPSSFDEYVRQLMVPPAVMDLARKAANIRLSAWETQAIRWHLDPRTDTSPRLLRQILHDKVYGERGDKSHPPYIRVACTGKGKYDGLARQQHGVPEPAFDENAKYGSPVVLEIWPAQHYSPIHSHGNTTGIIYCLAGQLDVMSYKKLDWDAEKRGLVTLTPGQCAWLTRDTYAVHKVFCPMDGGVMSSDGLMNDSADFGASFHVYLNENEVHLDAYEGADLTREVFEYIHETKRTKEKFTTYSDLSWPVLREVLARTPLE</sequence>
<dbReference type="EMBL" id="LMWL01000052">
    <property type="protein sequence ID" value="KUM93129.1"/>
    <property type="molecule type" value="Genomic_DNA"/>
</dbReference>
<dbReference type="SUPFAM" id="SSF51182">
    <property type="entry name" value="RmlC-like cupins"/>
    <property type="match status" value="1"/>
</dbReference>
<evidence type="ECO:0008006" key="3">
    <source>
        <dbReference type="Google" id="ProtNLM"/>
    </source>
</evidence>
<name>A0A101NH68_9ACTN</name>
<evidence type="ECO:0000313" key="2">
    <source>
        <dbReference type="Proteomes" id="UP000054241"/>
    </source>
</evidence>
<accession>A0A101NH68</accession>
<dbReference type="STRING" id="67285.AQI88_28860"/>
<dbReference type="InterPro" id="IPR014710">
    <property type="entry name" value="RmlC-like_jellyroll"/>
</dbReference>